<gene>
    <name evidence="2" type="ORF">SDAV_00551</name>
</gene>
<name>A0A345DMV7_9MOLU</name>
<reference evidence="3" key="1">
    <citation type="submission" date="2018-07" db="EMBL/GenBank/DDBJ databases">
        <title>Complete Genome Sequence of Spiroplasma phoeniceum.</title>
        <authorList>
            <person name="Davis R.E."/>
            <person name="Shao J.Y."/>
            <person name="Zhao Y."/>
            <person name="Silver A."/>
            <person name="Stump z."/>
            <person name="Gasparich G."/>
        </authorList>
    </citation>
    <scope>NUCLEOTIDE SEQUENCE [LARGE SCALE GENOMIC DNA]</scope>
    <source>
        <strain evidence="3">P40</strain>
    </source>
</reference>
<dbReference type="InterPro" id="IPR016181">
    <property type="entry name" value="Acyl_CoA_acyltransferase"/>
</dbReference>
<protein>
    <recommendedName>
        <fullName evidence="1">N-acetyltransferase domain-containing protein</fullName>
    </recommendedName>
</protein>
<sequence>MKCNKSTLKGVDFLYKNDLPVATGNIYFEKDIAIIDDISTHKNFRQQGLAKLMMNHLINRVYNQGYDLVGLIATSQGYNVYRKLGFRPINLYLSEYITKTKSTNLSQIATKISRGKIKHLQTMNQTAINNMINNFSCKKCNKEITDNKYLMAFKGLNDFAINNYHQNCYSFSIKDKWVILVKRDDNN</sequence>
<dbReference type="Gene3D" id="3.40.630.30">
    <property type="match status" value="1"/>
</dbReference>
<evidence type="ECO:0000259" key="1">
    <source>
        <dbReference type="PROSITE" id="PS51186"/>
    </source>
</evidence>
<evidence type="ECO:0000313" key="3">
    <source>
        <dbReference type="Proteomes" id="UP000253689"/>
    </source>
</evidence>
<feature type="domain" description="N-acetyltransferase" evidence="1">
    <location>
        <begin position="1"/>
        <end position="104"/>
    </location>
</feature>
<dbReference type="InterPro" id="IPR000182">
    <property type="entry name" value="GNAT_dom"/>
</dbReference>
<dbReference type="SUPFAM" id="SSF55729">
    <property type="entry name" value="Acyl-CoA N-acyltransferases (Nat)"/>
    <property type="match status" value="1"/>
</dbReference>
<dbReference type="CDD" id="cd04301">
    <property type="entry name" value="NAT_SF"/>
    <property type="match status" value="1"/>
</dbReference>
<dbReference type="Proteomes" id="UP000253689">
    <property type="component" value="Chromosome"/>
</dbReference>
<dbReference type="Pfam" id="PF13508">
    <property type="entry name" value="Acetyltransf_7"/>
    <property type="match status" value="1"/>
</dbReference>
<accession>A0A345DMV7</accession>
<keyword evidence="3" id="KW-1185">Reference proteome</keyword>
<dbReference type="AlphaFoldDB" id="A0A345DMV7"/>
<dbReference type="PROSITE" id="PS51186">
    <property type="entry name" value="GNAT"/>
    <property type="match status" value="1"/>
</dbReference>
<evidence type="ECO:0000313" key="2">
    <source>
        <dbReference type="EMBL" id="AXF95545.1"/>
    </source>
</evidence>
<organism evidence="2 3">
    <name type="scientific">Spiroplasma phoeniceum P40</name>
    <dbReference type="NCBI Taxonomy" id="1276259"/>
    <lineage>
        <taxon>Bacteria</taxon>
        <taxon>Bacillati</taxon>
        <taxon>Mycoplasmatota</taxon>
        <taxon>Mollicutes</taxon>
        <taxon>Entomoplasmatales</taxon>
        <taxon>Spiroplasmataceae</taxon>
        <taxon>Spiroplasma</taxon>
    </lineage>
</organism>
<proteinExistence type="predicted"/>
<dbReference type="KEGG" id="sphh:SDAV_00551"/>
<dbReference type="EMBL" id="CP031088">
    <property type="protein sequence ID" value="AXF95545.1"/>
    <property type="molecule type" value="Genomic_DNA"/>
</dbReference>
<dbReference type="RefSeq" id="WP_245938475.1">
    <property type="nucleotide sequence ID" value="NZ_CP031088.1"/>
</dbReference>
<dbReference type="GO" id="GO:0016747">
    <property type="term" value="F:acyltransferase activity, transferring groups other than amino-acyl groups"/>
    <property type="evidence" value="ECO:0007669"/>
    <property type="project" value="InterPro"/>
</dbReference>